<gene>
    <name evidence="7" type="ORF">SEVIR_3G134700v2</name>
</gene>
<evidence type="ECO:0000259" key="6">
    <source>
        <dbReference type="PROSITE" id="PS51005"/>
    </source>
</evidence>
<feature type="region of interest" description="Disordered" evidence="5">
    <location>
        <begin position="463"/>
        <end position="482"/>
    </location>
</feature>
<dbReference type="GO" id="GO:0006355">
    <property type="term" value="P:regulation of DNA-templated transcription"/>
    <property type="evidence" value="ECO:0007669"/>
    <property type="project" value="InterPro"/>
</dbReference>
<evidence type="ECO:0000256" key="5">
    <source>
        <dbReference type="SAM" id="MobiDB-lite"/>
    </source>
</evidence>
<keyword evidence="2" id="KW-0238">DNA-binding</keyword>
<keyword evidence="4" id="KW-0539">Nucleus</keyword>
<keyword evidence="1" id="KW-0805">Transcription regulation</keyword>
<feature type="region of interest" description="Disordered" evidence="5">
    <location>
        <begin position="119"/>
        <end position="139"/>
    </location>
</feature>
<dbReference type="Gene3D" id="2.170.150.80">
    <property type="entry name" value="NAC domain"/>
    <property type="match status" value="1"/>
</dbReference>
<keyword evidence="8" id="KW-1185">Reference proteome</keyword>
<evidence type="ECO:0000256" key="1">
    <source>
        <dbReference type="ARBA" id="ARBA00023015"/>
    </source>
</evidence>
<keyword evidence="3" id="KW-0804">Transcription</keyword>
<reference evidence="7" key="1">
    <citation type="submission" date="2019-03" db="EMBL/GenBank/DDBJ databases">
        <title>WGS assembly of Setaria viridis.</title>
        <authorList>
            <person name="Huang P."/>
            <person name="Jenkins J."/>
            <person name="Grimwood J."/>
            <person name="Barry K."/>
            <person name="Healey A."/>
            <person name="Mamidi S."/>
            <person name="Sreedasyam A."/>
            <person name="Shu S."/>
            <person name="Feldman M."/>
            <person name="Wu J."/>
            <person name="Yu Y."/>
            <person name="Chen C."/>
            <person name="Johnson J."/>
            <person name="Rokhsar D."/>
            <person name="Baxter I."/>
            <person name="Schmutz J."/>
            <person name="Brutnell T."/>
            <person name="Kellogg E."/>
        </authorList>
    </citation>
    <scope>NUCLEOTIDE SEQUENCE [LARGE SCALE GENOMIC DNA]</scope>
</reference>
<dbReference type="InterPro" id="IPR003441">
    <property type="entry name" value="NAC-dom"/>
</dbReference>
<dbReference type="Proteomes" id="UP000298652">
    <property type="component" value="Chromosome 3"/>
</dbReference>
<dbReference type="PROSITE" id="PS51005">
    <property type="entry name" value="NAC"/>
    <property type="match status" value="1"/>
</dbReference>
<feature type="domain" description="NAC" evidence="6">
    <location>
        <begin position="20"/>
        <end position="184"/>
    </location>
</feature>
<protein>
    <recommendedName>
        <fullName evidence="6">NAC domain-containing protein</fullName>
    </recommendedName>
</protein>
<feature type="region of interest" description="Disordered" evidence="5">
    <location>
        <begin position="186"/>
        <end position="294"/>
    </location>
</feature>
<dbReference type="Gramene" id="TKW25681">
    <property type="protein sequence ID" value="TKW25681"/>
    <property type="gene ID" value="SEVIR_3G134700v2"/>
</dbReference>
<dbReference type="AlphaFoldDB" id="A0A4U6V8R2"/>
<proteinExistence type="predicted"/>
<organism evidence="7 8">
    <name type="scientific">Setaria viridis</name>
    <name type="common">Green bristlegrass</name>
    <name type="synonym">Setaria italica subsp. viridis</name>
    <dbReference type="NCBI Taxonomy" id="4556"/>
    <lineage>
        <taxon>Eukaryota</taxon>
        <taxon>Viridiplantae</taxon>
        <taxon>Streptophyta</taxon>
        <taxon>Embryophyta</taxon>
        <taxon>Tracheophyta</taxon>
        <taxon>Spermatophyta</taxon>
        <taxon>Magnoliopsida</taxon>
        <taxon>Liliopsida</taxon>
        <taxon>Poales</taxon>
        <taxon>Poaceae</taxon>
        <taxon>PACMAD clade</taxon>
        <taxon>Panicoideae</taxon>
        <taxon>Panicodae</taxon>
        <taxon>Paniceae</taxon>
        <taxon>Cenchrinae</taxon>
        <taxon>Setaria</taxon>
    </lineage>
</organism>
<dbReference type="InterPro" id="IPR036093">
    <property type="entry name" value="NAC_dom_sf"/>
</dbReference>
<name>A0A4U6V8R2_SETVI</name>
<feature type="region of interest" description="Disordered" evidence="5">
    <location>
        <begin position="507"/>
        <end position="555"/>
    </location>
</feature>
<feature type="compositionally biased region" description="Basic and acidic residues" evidence="5">
    <location>
        <begin position="121"/>
        <end position="130"/>
    </location>
</feature>
<dbReference type="PANTHER" id="PTHR31719">
    <property type="entry name" value="NAC TRANSCRIPTION FACTOR 56"/>
    <property type="match status" value="1"/>
</dbReference>
<dbReference type="Pfam" id="PF02365">
    <property type="entry name" value="NAM"/>
    <property type="match status" value="1"/>
</dbReference>
<evidence type="ECO:0000256" key="4">
    <source>
        <dbReference type="ARBA" id="ARBA00023242"/>
    </source>
</evidence>
<evidence type="ECO:0000313" key="8">
    <source>
        <dbReference type="Proteomes" id="UP000298652"/>
    </source>
</evidence>
<dbReference type="EMBL" id="CM016554">
    <property type="protein sequence ID" value="TKW25681.1"/>
    <property type="molecule type" value="Genomic_DNA"/>
</dbReference>
<evidence type="ECO:0000256" key="3">
    <source>
        <dbReference type="ARBA" id="ARBA00023163"/>
    </source>
</evidence>
<sequence length="555" mass="61361">MEAAVVQEEQHHELAPQLQFPPGYHFVPTEQELLSYLRSKIEGQEQPLAVINEVAILDWQPGSLVEAYKGYGENKWYFFTVREPSSSNKEEEPNRKVRVPGVKATWKATGSVAPIAAARAKQQDDGGKPAEEEEEEEKVIVGTKRVLIYQSSDAEEDGKWSMHEYILKGHAKIGQYALCSIQRKQHSDTVDNAGEGTSSRKRTKATNGDPGKAKKRRTTKPDTQPEGLLLQQLQETGSIEAPLKQKSRIRRTATKRKNKASVQDDEGQQHQEVAPVSSVKPPLTPPQQAPSQALQQSAPLLFAAPLQGYTSPTDGMLGASAPMHEEGRRANSFQYDDDMPLSDLDLENIMTLCEQEERPQSFADNEFITGSHAQYQQCYQQDDHDMFGDHDQYLYPELQNFPGNITQNNSSWNQGQLQNYQQEIIGGAFAAPDLQHTDAQHYGQSPYGQLCYSSPLPQTGHYSSDHFTGSVEGDSAASGSDGDMGLTAAELFAIDALRDYDPQDCVGAQGSGSNPEAFQRQDKLLWPCGQQQHAASGHGGDGPPPSRCASEFWER</sequence>
<dbReference type="SUPFAM" id="SSF101941">
    <property type="entry name" value="NAC domain"/>
    <property type="match status" value="1"/>
</dbReference>
<evidence type="ECO:0000256" key="2">
    <source>
        <dbReference type="ARBA" id="ARBA00023125"/>
    </source>
</evidence>
<accession>A0A4U6V8R2</accession>
<evidence type="ECO:0000313" key="7">
    <source>
        <dbReference type="EMBL" id="TKW25681.1"/>
    </source>
</evidence>
<dbReference type="GO" id="GO:0003677">
    <property type="term" value="F:DNA binding"/>
    <property type="evidence" value="ECO:0007669"/>
    <property type="project" value="UniProtKB-KW"/>
</dbReference>
<feature type="compositionally biased region" description="Basic residues" evidence="5">
    <location>
        <begin position="245"/>
        <end position="259"/>
    </location>
</feature>
<dbReference type="PANTHER" id="PTHR31719:SF94">
    <property type="entry name" value="PROTEIN ATAF2"/>
    <property type="match status" value="1"/>
</dbReference>